<dbReference type="Proteomes" id="UP000436138">
    <property type="component" value="Chromosome"/>
</dbReference>
<protein>
    <submittedName>
        <fullName evidence="1">Uncharacterized protein</fullName>
    </submittedName>
</protein>
<dbReference type="KEGG" id="sbro:GQF42_33860"/>
<keyword evidence="2" id="KW-1185">Reference proteome</keyword>
<sequence>MNLQVTLPDREVGLPSVEEPFESALGPVGSVGKLGITNDPGEEWMAPALDDFV</sequence>
<accession>A0A6I6NFA3</accession>
<reference evidence="1 2" key="1">
    <citation type="submission" date="2019-12" db="EMBL/GenBank/DDBJ databases">
        <title>Streptomyces sp. strain T44 isolated from rhizosphere soil of Broussonetia papyrifera.</title>
        <authorList>
            <person name="Mo P."/>
        </authorList>
    </citation>
    <scope>NUCLEOTIDE SEQUENCE [LARGE SCALE GENOMIC DNA]</scope>
    <source>
        <strain evidence="1 2">T44</strain>
    </source>
</reference>
<dbReference type="EMBL" id="CP047020">
    <property type="protein sequence ID" value="QHA07635.1"/>
    <property type="molecule type" value="Genomic_DNA"/>
</dbReference>
<organism evidence="1 2">
    <name type="scientific">Streptomyces broussonetiae</name>
    <dbReference type="NCBI Taxonomy" id="2686304"/>
    <lineage>
        <taxon>Bacteria</taxon>
        <taxon>Bacillati</taxon>
        <taxon>Actinomycetota</taxon>
        <taxon>Actinomycetes</taxon>
        <taxon>Kitasatosporales</taxon>
        <taxon>Streptomycetaceae</taxon>
        <taxon>Streptomyces</taxon>
    </lineage>
</organism>
<gene>
    <name evidence="1" type="ORF">GQF42_33860</name>
</gene>
<dbReference type="AlphaFoldDB" id="A0A6I6NFA3"/>
<evidence type="ECO:0000313" key="1">
    <source>
        <dbReference type="EMBL" id="QHA07635.1"/>
    </source>
</evidence>
<dbReference type="RefSeq" id="WP_158926328.1">
    <property type="nucleotide sequence ID" value="NZ_CP047020.1"/>
</dbReference>
<name>A0A6I6NFA3_9ACTN</name>
<proteinExistence type="predicted"/>
<evidence type="ECO:0000313" key="2">
    <source>
        <dbReference type="Proteomes" id="UP000436138"/>
    </source>
</evidence>